<dbReference type="AlphaFoldDB" id="A0A6J8C5I0"/>
<evidence type="ECO:0008006" key="4">
    <source>
        <dbReference type="Google" id="ProtNLM"/>
    </source>
</evidence>
<dbReference type="EMBL" id="CACVKT020004609">
    <property type="protein sequence ID" value="CAC5390766.1"/>
    <property type="molecule type" value="Genomic_DNA"/>
</dbReference>
<dbReference type="OrthoDB" id="6138338at2759"/>
<feature type="region of interest" description="Disordered" evidence="1">
    <location>
        <begin position="1"/>
        <end position="25"/>
    </location>
</feature>
<keyword evidence="3" id="KW-1185">Reference proteome</keyword>
<proteinExistence type="predicted"/>
<protein>
    <recommendedName>
        <fullName evidence="4">Reverse transcriptase domain-containing protein</fullName>
    </recommendedName>
</protein>
<dbReference type="Proteomes" id="UP000507470">
    <property type="component" value="Unassembled WGS sequence"/>
</dbReference>
<evidence type="ECO:0000313" key="2">
    <source>
        <dbReference type="EMBL" id="CAC5390766.1"/>
    </source>
</evidence>
<evidence type="ECO:0000313" key="3">
    <source>
        <dbReference type="Proteomes" id="UP000507470"/>
    </source>
</evidence>
<gene>
    <name evidence="2" type="ORF">MCOR_25841</name>
</gene>
<accession>A0A6J8C5I0</accession>
<organism evidence="2 3">
    <name type="scientific">Mytilus coruscus</name>
    <name type="common">Sea mussel</name>
    <dbReference type="NCBI Taxonomy" id="42192"/>
    <lineage>
        <taxon>Eukaryota</taxon>
        <taxon>Metazoa</taxon>
        <taxon>Spiralia</taxon>
        <taxon>Lophotrochozoa</taxon>
        <taxon>Mollusca</taxon>
        <taxon>Bivalvia</taxon>
        <taxon>Autobranchia</taxon>
        <taxon>Pteriomorphia</taxon>
        <taxon>Mytilida</taxon>
        <taxon>Mytiloidea</taxon>
        <taxon>Mytilidae</taxon>
        <taxon>Mytilinae</taxon>
        <taxon>Mytilus</taxon>
    </lineage>
</organism>
<sequence length="171" mass="20092">MGNYNAEKNYKEKNRSLKKAKRSNTPYQWEKFRKVRNKCNTAVENAKTDYYKKLSDKIMNEPVNSKNWSEMVKSLFGRQHKEIPLLKVNDEIIDDREKMADIFNVYFSDQSNIDDSNVQLPDLEKFTSELSTIEITEKDVEDILLNLDTSKAIGPDCLEQHYTLTIFSHQQ</sequence>
<evidence type="ECO:0000256" key="1">
    <source>
        <dbReference type="SAM" id="MobiDB-lite"/>
    </source>
</evidence>
<name>A0A6J8C5I0_MYTCO</name>
<reference evidence="2 3" key="1">
    <citation type="submission" date="2020-06" db="EMBL/GenBank/DDBJ databases">
        <authorList>
            <person name="Li R."/>
            <person name="Bekaert M."/>
        </authorList>
    </citation>
    <scope>NUCLEOTIDE SEQUENCE [LARGE SCALE GENOMIC DNA]</scope>
    <source>
        <strain evidence="3">wild</strain>
    </source>
</reference>